<feature type="compositionally biased region" description="Basic residues" evidence="9">
    <location>
        <begin position="76"/>
        <end position="85"/>
    </location>
</feature>
<keyword evidence="3" id="KW-0479">Metal-binding</keyword>
<evidence type="ECO:0000256" key="9">
    <source>
        <dbReference type="SAM" id="MobiDB-lite"/>
    </source>
</evidence>
<dbReference type="GO" id="GO:0016020">
    <property type="term" value="C:membrane"/>
    <property type="evidence" value="ECO:0007669"/>
    <property type="project" value="UniProtKB-SubCell"/>
</dbReference>
<dbReference type="PANTHER" id="PTHR46539:SF1">
    <property type="entry name" value="E3 UBIQUITIN-PROTEIN LIGASE ATL42"/>
    <property type="match status" value="1"/>
</dbReference>
<dbReference type="InterPro" id="IPR001841">
    <property type="entry name" value="Znf_RING"/>
</dbReference>
<gene>
    <name evidence="11" type="ORF">GWI33_000037</name>
</gene>
<keyword evidence="7" id="KW-0472">Membrane</keyword>
<dbReference type="Proteomes" id="UP000625711">
    <property type="component" value="Unassembled WGS sequence"/>
</dbReference>
<name>A0A834IYQ3_RHYFE</name>
<dbReference type="PROSITE" id="PS50089">
    <property type="entry name" value="ZF_RING_2"/>
    <property type="match status" value="1"/>
</dbReference>
<feature type="compositionally biased region" description="Low complexity" evidence="9">
    <location>
        <begin position="7"/>
        <end position="22"/>
    </location>
</feature>
<evidence type="ECO:0000256" key="6">
    <source>
        <dbReference type="ARBA" id="ARBA00022989"/>
    </source>
</evidence>
<evidence type="ECO:0000256" key="4">
    <source>
        <dbReference type="ARBA" id="ARBA00022771"/>
    </source>
</evidence>
<evidence type="ECO:0000256" key="8">
    <source>
        <dbReference type="PROSITE-ProRule" id="PRU00175"/>
    </source>
</evidence>
<evidence type="ECO:0000256" key="2">
    <source>
        <dbReference type="ARBA" id="ARBA00022692"/>
    </source>
</evidence>
<evidence type="ECO:0000313" key="11">
    <source>
        <dbReference type="EMBL" id="KAF7287977.1"/>
    </source>
</evidence>
<evidence type="ECO:0000259" key="10">
    <source>
        <dbReference type="PROSITE" id="PS50089"/>
    </source>
</evidence>
<comment type="caution">
    <text evidence="11">The sequence shown here is derived from an EMBL/GenBank/DDBJ whole genome shotgun (WGS) entry which is preliminary data.</text>
</comment>
<dbReference type="Gene3D" id="3.30.40.10">
    <property type="entry name" value="Zinc/RING finger domain, C3HC4 (zinc finger)"/>
    <property type="match status" value="1"/>
</dbReference>
<dbReference type="AlphaFoldDB" id="A0A834IYQ3"/>
<organism evidence="11 12">
    <name type="scientific">Rhynchophorus ferrugineus</name>
    <name type="common">Red palm weevil</name>
    <name type="synonym">Curculio ferrugineus</name>
    <dbReference type="NCBI Taxonomy" id="354439"/>
    <lineage>
        <taxon>Eukaryota</taxon>
        <taxon>Metazoa</taxon>
        <taxon>Ecdysozoa</taxon>
        <taxon>Arthropoda</taxon>
        <taxon>Hexapoda</taxon>
        <taxon>Insecta</taxon>
        <taxon>Pterygota</taxon>
        <taxon>Neoptera</taxon>
        <taxon>Endopterygota</taxon>
        <taxon>Coleoptera</taxon>
        <taxon>Polyphaga</taxon>
        <taxon>Cucujiformia</taxon>
        <taxon>Curculionidae</taxon>
        <taxon>Dryophthorinae</taxon>
        <taxon>Rhynchophorus</taxon>
    </lineage>
</organism>
<keyword evidence="5" id="KW-0862">Zinc</keyword>
<evidence type="ECO:0000256" key="7">
    <source>
        <dbReference type="ARBA" id="ARBA00023136"/>
    </source>
</evidence>
<reference evidence="11" key="1">
    <citation type="submission" date="2020-08" db="EMBL/GenBank/DDBJ databases">
        <title>Genome sequencing and assembly of the red palm weevil Rhynchophorus ferrugineus.</title>
        <authorList>
            <person name="Dias G.B."/>
            <person name="Bergman C.M."/>
            <person name="Manee M."/>
        </authorList>
    </citation>
    <scope>NUCLEOTIDE SEQUENCE</scope>
    <source>
        <strain evidence="11">AA-2017</strain>
        <tissue evidence="11">Whole larva</tissue>
    </source>
</reference>
<accession>A0A834IYQ3</accession>
<feature type="domain" description="RING-type" evidence="10">
    <location>
        <begin position="248"/>
        <end position="289"/>
    </location>
</feature>
<evidence type="ECO:0000256" key="5">
    <source>
        <dbReference type="ARBA" id="ARBA00022833"/>
    </source>
</evidence>
<dbReference type="GO" id="GO:0008270">
    <property type="term" value="F:zinc ion binding"/>
    <property type="evidence" value="ECO:0007669"/>
    <property type="project" value="UniProtKB-KW"/>
</dbReference>
<dbReference type="OrthoDB" id="6765433at2759"/>
<evidence type="ECO:0000256" key="3">
    <source>
        <dbReference type="ARBA" id="ARBA00022723"/>
    </source>
</evidence>
<proteinExistence type="predicted"/>
<evidence type="ECO:0000256" key="1">
    <source>
        <dbReference type="ARBA" id="ARBA00004370"/>
    </source>
</evidence>
<keyword evidence="12" id="KW-1185">Reference proteome</keyword>
<dbReference type="SUPFAM" id="SSF57850">
    <property type="entry name" value="RING/U-box"/>
    <property type="match status" value="1"/>
</dbReference>
<keyword evidence="6" id="KW-1133">Transmembrane helix</keyword>
<dbReference type="Pfam" id="PF13639">
    <property type="entry name" value="zf-RING_2"/>
    <property type="match status" value="1"/>
</dbReference>
<dbReference type="InterPro" id="IPR013083">
    <property type="entry name" value="Znf_RING/FYVE/PHD"/>
</dbReference>
<dbReference type="SMART" id="SM00184">
    <property type="entry name" value="RING"/>
    <property type="match status" value="1"/>
</dbReference>
<feature type="compositionally biased region" description="Polar residues" evidence="9">
    <location>
        <begin position="39"/>
        <end position="69"/>
    </location>
</feature>
<sequence>MGKKNKQTSSSSQGAQAGPSQQRQNGQVKPVGKRKRQKSSTPQGTVELSKQRHGQNGSVKSVAVNTPQQRQDDFNKRKKSPRARRTTSTIADATVVLNSETGYLLPSVVQLLYRPKETVYKPPPQCNGGILRKSFLPLDISTMIPSSQVEHLLPPIPPSSQSGPTLNILTAVQHREVWARIDFSQELIWDDVVAQIGSDLMNLMCIPAIPKAQDASDHENDNSPTLEQLINVNTTLYNYNFLKSQRLCGLCRVKFQPLQPVRELRCQHVFHLNCIDYWLKKYDNCMVCKRDLSTKSKKEGTEG</sequence>
<feature type="region of interest" description="Disordered" evidence="9">
    <location>
        <begin position="1"/>
        <end position="87"/>
    </location>
</feature>
<comment type="subcellular location">
    <subcellularLocation>
        <location evidence="1">Membrane</location>
    </subcellularLocation>
</comment>
<dbReference type="PANTHER" id="PTHR46539">
    <property type="entry name" value="E3 UBIQUITIN-PROTEIN LIGASE ATL42"/>
    <property type="match status" value="1"/>
</dbReference>
<evidence type="ECO:0000313" key="12">
    <source>
        <dbReference type="Proteomes" id="UP000625711"/>
    </source>
</evidence>
<dbReference type="EMBL" id="JAACXV010000001">
    <property type="protein sequence ID" value="KAF7287977.1"/>
    <property type="molecule type" value="Genomic_DNA"/>
</dbReference>
<protein>
    <recommendedName>
        <fullName evidence="10">RING-type domain-containing protein</fullName>
    </recommendedName>
</protein>
<keyword evidence="4 8" id="KW-0863">Zinc-finger</keyword>
<keyword evidence="2" id="KW-0812">Transmembrane</keyword>